<feature type="chain" id="PRO_5010204349" evidence="1">
    <location>
        <begin position="19"/>
        <end position="335"/>
    </location>
</feature>
<name>A0A1S3CVN6_DIACI</name>
<dbReference type="RefSeq" id="XP_008467993.2">
    <property type="nucleotide sequence ID" value="XM_008469771.2"/>
</dbReference>
<proteinExistence type="predicted"/>
<dbReference type="GO" id="GO:0016020">
    <property type="term" value="C:membrane"/>
    <property type="evidence" value="ECO:0007669"/>
    <property type="project" value="TreeGrafter"/>
</dbReference>
<dbReference type="Pfam" id="PF07898">
    <property type="entry name" value="DUF1676"/>
    <property type="match status" value="2"/>
</dbReference>
<dbReference type="PaxDb" id="121845-A0A1S3CVN6"/>
<dbReference type="PANTHER" id="PTHR21879:SF3">
    <property type="entry name" value="FI03378P"/>
    <property type="match status" value="1"/>
</dbReference>
<dbReference type="Proteomes" id="UP000079169">
    <property type="component" value="Unplaced"/>
</dbReference>
<evidence type="ECO:0000313" key="2">
    <source>
        <dbReference type="Proteomes" id="UP000079169"/>
    </source>
</evidence>
<dbReference type="InterPro" id="IPR012464">
    <property type="entry name" value="DUF1676"/>
</dbReference>
<dbReference type="GeneID" id="103505441"/>
<keyword evidence="1" id="KW-0732">Signal</keyword>
<feature type="signal peptide" evidence="1">
    <location>
        <begin position="1"/>
        <end position="18"/>
    </location>
</feature>
<reference evidence="3" key="1">
    <citation type="submission" date="2025-08" db="UniProtKB">
        <authorList>
            <consortium name="RefSeq"/>
        </authorList>
    </citation>
    <scope>IDENTIFICATION</scope>
</reference>
<sequence length="335" mass="37244">MNLSFLSVLFAVLALALAANESENETFANAPSKTEIALLTKLNAKCSRKHETSCMMLKLVAYMNRLMKKSSIQVADSVEIVETGNTKPPKSFYTYANQPTCVGKHETSCMMLKLVAYMNRLMKKSSIQVADSVEIVETISEKRPEEAEPDFDESARSLEAADEETLIGQVASQKLSNFVKSRSLVWNVLPGVDVVVDSELNLGLNFPDAQTGTSDRVCLISGQPDDIKHILKFIMEKIRARPDMSGDPDREKQILLPGLNPVLALSVPRADTPINHPNDMKILVLRQNSKAQTMPDVCLLELNHIKRNVLREHLNNIACYLAGLEHFCSGLNRNF</sequence>
<gene>
    <name evidence="3" type="primary">LOC103505441</name>
</gene>
<protein>
    <submittedName>
        <fullName evidence="3">Uncharacterized protein LOC103505441</fullName>
    </submittedName>
</protein>
<keyword evidence="2" id="KW-1185">Reference proteome</keyword>
<dbReference type="PANTHER" id="PTHR21879">
    <property type="entry name" value="FI03362P-RELATED-RELATED"/>
    <property type="match status" value="1"/>
</dbReference>
<organism evidence="2 3">
    <name type="scientific">Diaphorina citri</name>
    <name type="common">Asian citrus psyllid</name>
    <dbReference type="NCBI Taxonomy" id="121845"/>
    <lineage>
        <taxon>Eukaryota</taxon>
        <taxon>Metazoa</taxon>
        <taxon>Ecdysozoa</taxon>
        <taxon>Arthropoda</taxon>
        <taxon>Hexapoda</taxon>
        <taxon>Insecta</taxon>
        <taxon>Pterygota</taxon>
        <taxon>Neoptera</taxon>
        <taxon>Paraneoptera</taxon>
        <taxon>Hemiptera</taxon>
        <taxon>Sternorrhyncha</taxon>
        <taxon>Psylloidea</taxon>
        <taxon>Psyllidae</taxon>
        <taxon>Diaphorininae</taxon>
        <taxon>Diaphorina</taxon>
    </lineage>
</organism>
<accession>A0A1S3CVN6</accession>
<dbReference type="AlphaFoldDB" id="A0A1S3CVN6"/>
<dbReference type="KEGG" id="dci:103505441"/>
<evidence type="ECO:0000313" key="3">
    <source>
        <dbReference type="RefSeq" id="XP_008467993.2"/>
    </source>
</evidence>
<evidence type="ECO:0000256" key="1">
    <source>
        <dbReference type="SAM" id="SignalP"/>
    </source>
</evidence>